<keyword evidence="3" id="KW-0326">Glycosidase</keyword>
<sequence length="984" mass="109679">MPKVPQTSPATGLPTSSSYIHTLDCNFVDSAGRTLLLRGVNLSGASKAPVGHLSYLLEDFWDSAEAGGESFVGRPLNIDDGSADVHLARLRGWGFNMLRFPFTWEAIEHAGPKKYDYEFIDYTIRVLQKCKDYGFRVYLDPHQDTWSRFSGGSGAPYWTLAACGINPQHITDTQAAIIHCEYPLAHAPDPAALPAMIWSTNYGRLFSQTVFTLFFAGRDFAPNCIIDGVNIQDYLQDHYIGACGVLADRIREYDNGSLLDDCIIGWDNMNEPFEGLCGWDDLNTIPARQGSTLKKGPAPTPAQGLRLGMGKAQTVDHWTFGMFGPSQNGTVTIDPKGRKLWSDGEKEVDGVHPRWGWKRDTTKWPLGTCIWAQHGVWDIETGYINRPDYFKYHPLTGQEVDFISDYWKPHFVAYTQRIRLAHPEAIIFVQPPVFAKPPKFEEGDDCLQGRCAYSAHYYDGLTLVTRHWNWFNADALGLLRGKYSSPLQAGKVGSGAIRKSLQEQLALLQSDADILGPYPTIIGEIGTPFDMDGKKSYGWTDKGKFKGDYRNQEKALDASLNGCDGSNGLNYTIWTFCPDDHSHQWGDGWNMEDLSLWSPDDVWNDVEDEKSSLKQRDQEADDDVYNIPQREAMHSRAGLLIKQPDIQQQPGPLAAPKLHGTPALSSPSLDTLAATGSTASFSTLNLKRSGHSLACNSPPNPYDFLTNGARAVRAFARPYPCKVVGKPLDVKFDIGKGLFRMVVTVGPEDRPVGLPSSFLEQNKRMKQKSIDSFGTAYEQREVHEEEKEGLATEVYIPLVHYAHPRLLGQGKASTPSTNKRPQLRRRKTSKLSNAARSTNSSTSSLSDSRAQTSEDLEMETRSSDLEQGCIDNGSSTSLLWDPSIPGPLSLSPPSPTPLLVDVEVKVSSGTWRVDGQTLFWWYDVPREGELPQEYTIEVKRQGGVIKSTDVNRRRKGKKPRKLEEQDEKSWCERVCEPESACLVM</sequence>
<dbReference type="PANTHER" id="PTHR31308:SF6">
    <property type="entry name" value="GLYCOSIDE HYDROLASE FAMILY 5 C-TERMINAL DOMAIN-CONTAINING PROTEIN"/>
    <property type="match status" value="1"/>
</dbReference>
<accession>A0A0C9WUR7</accession>
<feature type="domain" description="Glycoside hydrolase family 5" evidence="5">
    <location>
        <begin position="87"/>
        <end position="146"/>
    </location>
</feature>
<evidence type="ECO:0000313" key="8">
    <source>
        <dbReference type="Proteomes" id="UP000054477"/>
    </source>
</evidence>
<dbReference type="GO" id="GO:0000272">
    <property type="term" value="P:polysaccharide catabolic process"/>
    <property type="evidence" value="ECO:0007669"/>
    <property type="project" value="InterPro"/>
</dbReference>
<dbReference type="OrthoDB" id="9971853at2759"/>
<evidence type="ECO:0000259" key="5">
    <source>
        <dbReference type="Pfam" id="PF00150"/>
    </source>
</evidence>
<feature type="compositionally biased region" description="Polar residues" evidence="4">
    <location>
        <begin position="811"/>
        <end position="820"/>
    </location>
</feature>
<proteinExistence type="inferred from homology"/>
<dbReference type="InterPro" id="IPR017853">
    <property type="entry name" value="GH"/>
</dbReference>
<dbReference type="GO" id="GO:0050295">
    <property type="term" value="F:steryl-beta-glucosidase activity"/>
    <property type="evidence" value="ECO:0007669"/>
    <property type="project" value="TreeGrafter"/>
</dbReference>
<evidence type="ECO:0000259" key="6">
    <source>
        <dbReference type="Pfam" id="PF18564"/>
    </source>
</evidence>
<keyword evidence="2 7" id="KW-0378">Hydrolase</keyword>
<organism evidence="7 8">
    <name type="scientific">Laccaria amethystina LaAM-08-1</name>
    <dbReference type="NCBI Taxonomy" id="1095629"/>
    <lineage>
        <taxon>Eukaryota</taxon>
        <taxon>Fungi</taxon>
        <taxon>Dikarya</taxon>
        <taxon>Basidiomycota</taxon>
        <taxon>Agaricomycotina</taxon>
        <taxon>Agaricomycetes</taxon>
        <taxon>Agaricomycetidae</taxon>
        <taxon>Agaricales</taxon>
        <taxon>Agaricineae</taxon>
        <taxon>Hydnangiaceae</taxon>
        <taxon>Laccaria</taxon>
    </lineage>
</organism>
<dbReference type="STRING" id="1095629.A0A0C9WUR7"/>
<feature type="domain" description="Glycoside hydrolase family 5 C-terminal" evidence="6">
    <location>
        <begin position="717"/>
        <end position="803"/>
    </location>
</feature>
<comment type="similarity">
    <text evidence="1">Belongs to the glycosyl hydrolase 5 (cellulase A) family.</text>
</comment>
<reference evidence="8" key="2">
    <citation type="submission" date="2015-01" db="EMBL/GenBank/DDBJ databases">
        <title>Evolutionary Origins and Diversification of the Mycorrhizal Mutualists.</title>
        <authorList>
            <consortium name="DOE Joint Genome Institute"/>
            <consortium name="Mycorrhizal Genomics Consortium"/>
            <person name="Kohler A."/>
            <person name="Kuo A."/>
            <person name="Nagy L.G."/>
            <person name="Floudas D."/>
            <person name="Copeland A."/>
            <person name="Barry K.W."/>
            <person name="Cichocki N."/>
            <person name="Veneault-Fourrey C."/>
            <person name="LaButti K."/>
            <person name="Lindquist E.A."/>
            <person name="Lipzen A."/>
            <person name="Lundell T."/>
            <person name="Morin E."/>
            <person name="Murat C."/>
            <person name="Riley R."/>
            <person name="Ohm R."/>
            <person name="Sun H."/>
            <person name="Tunlid A."/>
            <person name="Henrissat B."/>
            <person name="Grigoriev I.V."/>
            <person name="Hibbett D.S."/>
            <person name="Martin F."/>
        </authorList>
    </citation>
    <scope>NUCLEOTIDE SEQUENCE [LARGE SCALE GENOMIC DNA]</scope>
    <source>
        <strain evidence="8">LaAM-08-1</strain>
    </source>
</reference>
<protein>
    <submittedName>
        <fullName evidence="7">Glycoside hydrolase family 5 protein</fullName>
    </submittedName>
</protein>
<evidence type="ECO:0000256" key="2">
    <source>
        <dbReference type="ARBA" id="ARBA00022801"/>
    </source>
</evidence>
<dbReference type="InterPro" id="IPR001547">
    <property type="entry name" value="Glyco_hydro_5"/>
</dbReference>
<dbReference type="Gene3D" id="3.20.20.80">
    <property type="entry name" value="Glycosidases"/>
    <property type="match status" value="2"/>
</dbReference>
<dbReference type="Pfam" id="PF18564">
    <property type="entry name" value="Glyco_hydro_5_C"/>
    <property type="match status" value="1"/>
</dbReference>
<feature type="compositionally biased region" description="Low complexity" evidence="4">
    <location>
        <begin position="831"/>
        <end position="849"/>
    </location>
</feature>
<dbReference type="AlphaFoldDB" id="A0A0C9WUR7"/>
<gene>
    <name evidence="7" type="ORF">K443DRAFT_682602</name>
</gene>
<dbReference type="Pfam" id="PF00150">
    <property type="entry name" value="Cellulase"/>
    <property type="match status" value="1"/>
</dbReference>
<dbReference type="EMBL" id="KN838734">
    <property type="protein sequence ID" value="KIJ96055.1"/>
    <property type="molecule type" value="Genomic_DNA"/>
</dbReference>
<dbReference type="InterPro" id="IPR052066">
    <property type="entry name" value="Glycosphingolipid_Hydrolases"/>
</dbReference>
<dbReference type="PANTHER" id="PTHR31308">
    <property type="match status" value="1"/>
</dbReference>
<evidence type="ECO:0000256" key="3">
    <source>
        <dbReference type="ARBA" id="ARBA00023295"/>
    </source>
</evidence>
<evidence type="ECO:0000256" key="1">
    <source>
        <dbReference type="ARBA" id="ARBA00005641"/>
    </source>
</evidence>
<dbReference type="HOGENOM" id="CLU_009024_0_0_1"/>
<evidence type="ECO:0000256" key="4">
    <source>
        <dbReference type="SAM" id="MobiDB-lite"/>
    </source>
</evidence>
<dbReference type="GO" id="GO:1904462">
    <property type="term" value="P:ergosteryl 3-beta-D-glucoside catabolic process"/>
    <property type="evidence" value="ECO:0007669"/>
    <property type="project" value="TreeGrafter"/>
</dbReference>
<feature type="region of interest" description="Disordered" evidence="4">
    <location>
        <begin position="806"/>
        <end position="872"/>
    </location>
</feature>
<evidence type="ECO:0000313" key="7">
    <source>
        <dbReference type="EMBL" id="KIJ96055.1"/>
    </source>
</evidence>
<dbReference type="SUPFAM" id="SSF51445">
    <property type="entry name" value="(Trans)glycosidases"/>
    <property type="match status" value="1"/>
</dbReference>
<feature type="region of interest" description="Disordered" evidence="4">
    <location>
        <begin position="647"/>
        <end position="670"/>
    </location>
</feature>
<dbReference type="InterPro" id="IPR041036">
    <property type="entry name" value="GH5_C"/>
</dbReference>
<keyword evidence="8" id="KW-1185">Reference proteome</keyword>
<name>A0A0C9WUR7_9AGAR</name>
<dbReference type="Proteomes" id="UP000054477">
    <property type="component" value="Unassembled WGS sequence"/>
</dbReference>
<reference evidence="7 8" key="1">
    <citation type="submission" date="2014-04" db="EMBL/GenBank/DDBJ databases">
        <authorList>
            <consortium name="DOE Joint Genome Institute"/>
            <person name="Kuo A."/>
            <person name="Kohler A."/>
            <person name="Nagy L.G."/>
            <person name="Floudas D."/>
            <person name="Copeland A."/>
            <person name="Barry K.W."/>
            <person name="Cichocki N."/>
            <person name="Veneault-Fourrey C."/>
            <person name="LaButti K."/>
            <person name="Lindquist E.A."/>
            <person name="Lipzen A."/>
            <person name="Lundell T."/>
            <person name="Morin E."/>
            <person name="Murat C."/>
            <person name="Sun H."/>
            <person name="Tunlid A."/>
            <person name="Henrissat B."/>
            <person name="Grigoriev I.V."/>
            <person name="Hibbett D.S."/>
            <person name="Martin F."/>
            <person name="Nordberg H.P."/>
            <person name="Cantor M.N."/>
            <person name="Hua S.X."/>
        </authorList>
    </citation>
    <scope>NUCLEOTIDE SEQUENCE [LARGE SCALE GENOMIC DNA]</scope>
    <source>
        <strain evidence="7 8">LaAM-08-1</strain>
    </source>
</reference>